<keyword evidence="1" id="KW-0175">Coiled coil</keyword>
<evidence type="ECO:0000313" key="3">
    <source>
        <dbReference type="EMBL" id="OLP79073.1"/>
    </source>
</evidence>
<keyword evidence="4" id="KW-1185">Reference proteome</keyword>
<sequence length="505" mass="55242">MCENTEWRDSCCSGGWYFAGMNAGSNDQDWEGDDETNSLMQTTMLNQQGRRRVVLQGLNFRLGNVEKAAASRRARAILTRLILRYGISEGTRHGLHELVQDSEATLAGHVDDGPLDIEATDEDVDFVRGWWSDLPSALEHDLNSAHPMPLQCMTVREQQEVEHGMEEDMEQIKAEEEWKDYLAQKEKENEDGAEKMVAAEQARMSAGEYQSGRSTRGSNRLQAGGTGGGGRPEDQEGRNSEASMVAVTKPSEPLADTVASTVLEEDEKPVEGVEGDNGDNGDNVDTVPWGLGGSGTLTETELAAIDVYAAQLKLEYEHVTDRPATGEDFEEYLAARAEEAFLMGEKELRAAGADAWNRLFDEEELDAILIPGYLHTPTYECMAASTCVHQVKNMTSGEVVSRAEFTSVHSLFMHTLSMKHIPLPKMMVPVGLDFMGHPVGLQLLGRAGPPGSRGLGYSYDAELLKVVDVPFLKTAQALVGAMVSADPSLKRVEPSLVKGEGNLFE</sequence>
<organism evidence="3 4">
    <name type="scientific">Symbiodinium microadriaticum</name>
    <name type="common">Dinoflagellate</name>
    <name type="synonym">Zooxanthella microadriatica</name>
    <dbReference type="NCBI Taxonomy" id="2951"/>
    <lineage>
        <taxon>Eukaryota</taxon>
        <taxon>Sar</taxon>
        <taxon>Alveolata</taxon>
        <taxon>Dinophyceae</taxon>
        <taxon>Suessiales</taxon>
        <taxon>Symbiodiniaceae</taxon>
        <taxon>Symbiodinium</taxon>
    </lineage>
</organism>
<proteinExistence type="predicted"/>
<accession>A0A1Q9C7Z7</accession>
<protein>
    <recommendedName>
        <fullName evidence="5">Amidase domain-containing protein</fullName>
    </recommendedName>
</protein>
<evidence type="ECO:0000256" key="2">
    <source>
        <dbReference type="SAM" id="MobiDB-lite"/>
    </source>
</evidence>
<evidence type="ECO:0000313" key="4">
    <source>
        <dbReference type="Proteomes" id="UP000186817"/>
    </source>
</evidence>
<dbReference type="InterPro" id="IPR036928">
    <property type="entry name" value="AS_sf"/>
</dbReference>
<dbReference type="Gene3D" id="3.90.1300.10">
    <property type="entry name" value="Amidase signature (AS) domain"/>
    <property type="match status" value="1"/>
</dbReference>
<reference evidence="3 4" key="1">
    <citation type="submission" date="2016-02" db="EMBL/GenBank/DDBJ databases">
        <title>Genome analysis of coral dinoflagellate symbionts highlights evolutionary adaptations to a symbiotic lifestyle.</title>
        <authorList>
            <person name="Aranda M."/>
            <person name="Li Y."/>
            <person name="Liew Y.J."/>
            <person name="Baumgarten S."/>
            <person name="Simakov O."/>
            <person name="Wilson M."/>
            <person name="Piel J."/>
            <person name="Ashoor H."/>
            <person name="Bougouffa S."/>
            <person name="Bajic V.B."/>
            <person name="Ryu T."/>
            <person name="Ravasi T."/>
            <person name="Bayer T."/>
            <person name="Micklem G."/>
            <person name="Kim H."/>
            <person name="Bhak J."/>
            <person name="Lajeunesse T.C."/>
            <person name="Voolstra C.R."/>
        </authorList>
    </citation>
    <scope>NUCLEOTIDE SEQUENCE [LARGE SCALE GENOMIC DNA]</scope>
    <source>
        <strain evidence="3 4">CCMP2467</strain>
    </source>
</reference>
<dbReference type="OrthoDB" id="421993at2759"/>
<comment type="caution">
    <text evidence="3">The sequence shown here is derived from an EMBL/GenBank/DDBJ whole genome shotgun (WGS) entry which is preliminary data.</text>
</comment>
<evidence type="ECO:0008006" key="5">
    <source>
        <dbReference type="Google" id="ProtNLM"/>
    </source>
</evidence>
<dbReference type="Proteomes" id="UP000186817">
    <property type="component" value="Unassembled WGS sequence"/>
</dbReference>
<dbReference type="AlphaFoldDB" id="A0A1Q9C7Z7"/>
<evidence type="ECO:0000256" key="1">
    <source>
        <dbReference type="SAM" id="Coils"/>
    </source>
</evidence>
<feature type="region of interest" description="Disordered" evidence="2">
    <location>
        <begin position="205"/>
        <end position="249"/>
    </location>
</feature>
<gene>
    <name evidence="3" type="ORF">AK812_SmicGene40685</name>
</gene>
<feature type="compositionally biased region" description="Polar residues" evidence="2">
    <location>
        <begin position="211"/>
        <end position="221"/>
    </location>
</feature>
<feature type="coiled-coil region" evidence="1">
    <location>
        <begin position="155"/>
        <end position="202"/>
    </location>
</feature>
<dbReference type="EMBL" id="LSRX01001529">
    <property type="protein sequence ID" value="OLP79073.1"/>
    <property type="molecule type" value="Genomic_DNA"/>
</dbReference>
<dbReference type="SUPFAM" id="SSF75304">
    <property type="entry name" value="Amidase signature (AS) enzymes"/>
    <property type="match status" value="1"/>
</dbReference>
<name>A0A1Q9C7Z7_SYMMI</name>